<organism evidence="1 2">
    <name type="scientific">Candidatus Portnoybacteria bacterium RBG_13_40_8</name>
    <dbReference type="NCBI Taxonomy" id="1801990"/>
    <lineage>
        <taxon>Bacteria</taxon>
        <taxon>Candidatus Portnoyibacteriota</taxon>
    </lineage>
</organism>
<comment type="caution">
    <text evidence="1">The sequence shown here is derived from an EMBL/GenBank/DDBJ whole genome shotgun (WGS) entry which is preliminary data.</text>
</comment>
<name>A0A1G2F4Y5_9BACT</name>
<dbReference type="STRING" id="1801990.A2V69_01825"/>
<dbReference type="AlphaFoldDB" id="A0A1G2F4Y5"/>
<proteinExistence type="predicted"/>
<reference evidence="1 2" key="1">
    <citation type="journal article" date="2016" name="Nat. Commun.">
        <title>Thousands of microbial genomes shed light on interconnected biogeochemical processes in an aquifer system.</title>
        <authorList>
            <person name="Anantharaman K."/>
            <person name="Brown C.T."/>
            <person name="Hug L.A."/>
            <person name="Sharon I."/>
            <person name="Castelle C.J."/>
            <person name="Probst A.J."/>
            <person name="Thomas B.C."/>
            <person name="Singh A."/>
            <person name="Wilkins M.J."/>
            <person name="Karaoz U."/>
            <person name="Brodie E.L."/>
            <person name="Williams K.H."/>
            <person name="Hubbard S.S."/>
            <person name="Banfield J.F."/>
        </authorList>
    </citation>
    <scope>NUCLEOTIDE SEQUENCE [LARGE SCALE GENOMIC DNA]</scope>
</reference>
<evidence type="ECO:0000313" key="1">
    <source>
        <dbReference type="EMBL" id="OGZ33136.1"/>
    </source>
</evidence>
<protein>
    <submittedName>
        <fullName evidence="1">Uncharacterized protein</fullName>
    </submittedName>
</protein>
<accession>A0A1G2F4Y5</accession>
<dbReference type="EMBL" id="MHMT01000004">
    <property type="protein sequence ID" value="OGZ33136.1"/>
    <property type="molecule type" value="Genomic_DNA"/>
</dbReference>
<gene>
    <name evidence="1" type="ORF">A2V69_01825</name>
</gene>
<dbReference type="Proteomes" id="UP000177810">
    <property type="component" value="Unassembled WGS sequence"/>
</dbReference>
<sequence>MSYKLKVEIPQEVEIKVILRGTDSSVFDQGRKLEEFLKRIFPDLEIRCANFETRGENTFYDIRLRCPSRDIEKIGSRIDELTSGFQEEKNNG</sequence>
<evidence type="ECO:0000313" key="2">
    <source>
        <dbReference type="Proteomes" id="UP000177810"/>
    </source>
</evidence>